<reference evidence="2" key="1">
    <citation type="journal article" date="2023" name="Front. Plant Sci.">
        <title>Chromosomal-level genome assembly of Melastoma candidum provides insights into trichome evolution.</title>
        <authorList>
            <person name="Zhong Y."/>
            <person name="Wu W."/>
            <person name="Sun C."/>
            <person name="Zou P."/>
            <person name="Liu Y."/>
            <person name="Dai S."/>
            <person name="Zhou R."/>
        </authorList>
    </citation>
    <scope>NUCLEOTIDE SEQUENCE [LARGE SCALE GENOMIC DNA]</scope>
</reference>
<sequence>MPVPNKDKVIANFSASCSGPCRTVAPFHIDLSEKHPSIMFLVIDLDELTEFSTSRDLKATPTFCFLRNGQQFDRLEGANKPEHQPSFSFLFGMYSAGILLLQMAIPSLRSSS</sequence>
<keyword evidence="2" id="KW-1185">Reference proteome</keyword>
<dbReference type="EMBL" id="CM042885">
    <property type="protein sequence ID" value="KAI4365558.1"/>
    <property type="molecule type" value="Genomic_DNA"/>
</dbReference>
<comment type="caution">
    <text evidence="1">The sequence shown here is derived from an EMBL/GenBank/DDBJ whole genome shotgun (WGS) entry which is preliminary data.</text>
</comment>
<evidence type="ECO:0000313" key="2">
    <source>
        <dbReference type="Proteomes" id="UP001057402"/>
    </source>
</evidence>
<evidence type="ECO:0000313" key="1">
    <source>
        <dbReference type="EMBL" id="KAI4365558.1"/>
    </source>
</evidence>
<accession>A0ACB9QPI1</accession>
<protein>
    <submittedName>
        <fullName evidence="1">Uncharacterized protein</fullName>
    </submittedName>
</protein>
<gene>
    <name evidence="1" type="ORF">MLD38_021535</name>
</gene>
<dbReference type="Proteomes" id="UP001057402">
    <property type="component" value="Chromosome 6"/>
</dbReference>
<organism evidence="1 2">
    <name type="scientific">Melastoma candidum</name>
    <dbReference type="NCBI Taxonomy" id="119954"/>
    <lineage>
        <taxon>Eukaryota</taxon>
        <taxon>Viridiplantae</taxon>
        <taxon>Streptophyta</taxon>
        <taxon>Embryophyta</taxon>
        <taxon>Tracheophyta</taxon>
        <taxon>Spermatophyta</taxon>
        <taxon>Magnoliopsida</taxon>
        <taxon>eudicotyledons</taxon>
        <taxon>Gunneridae</taxon>
        <taxon>Pentapetalae</taxon>
        <taxon>rosids</taxon>
        <taxon>malvids</taxon>
        <taxon>Myrtales</taxon>
        <taxon>Melastomataceae</taxon>
        <taxon>Melastomatoideae</taxon>
        <taxon>Melastomateae</taxon>
        <taxon>Melastoma</taxon>
    </lineage>
</organism>
<name>A0ACB9QPI1_9MYRT</name>
<proteinExistence type="predicted"/>